<dbReference type="Proteomes" id="UP000192674">
    <property type="component" value="Unassembled WGS sequence"/>
</dbReference>
<reference evidence="1 2" key="1">
    <citation type="submission" date="2017-04" db="EMBL/GenBank/DDBJ databases">
        <authorList>
            <person name="Afonso C.L."/>
            <person name="Miller P.J."/>
            <person name="Scott M.A."/>
            <person name="Spackman E."/>
            <person name="Goraichik I."/>
            <person name="Dimitrov K.M."/>
            <person name="Suarez D.L."/>
            <person name="Swayne D.E."/>
        </authorList>
    </citation>
    <scope>NUCLEOTIDE SEQUENCE [LARGE SCALE GENOMIC DNA]</scope>
    <source>
        <strain evidence="1 2">DSM 43828</strain>
    </source>
</reference>
<evidence type="ECO:0000313" key="1">
    <source>
        <dbReference type="EMBL" id="SMD06163.1"/>
    </source>
</evidence>
<keyword evidence="2" id="KW-1185">Reference proteome</keyword>
<proteinExistence type="predicted"/>
<dbReference type="RefSeq" id="WP_084428451.1">
    <property type="nucleotide sequence ID" value="NZ_FWXV01000003.1"/>
</dbReference>
<sequence>MSEPKLGLPHRAILLALMAEAREVSNTELKQRWNLTMTKPHRVALNKAGLMVSNENTTPYRHELTERGWKWCSDELSAEIPARAGSVGAALYAVLAGVNRYLDREGLALSDLFKSENQIPDLEDRIRRAYERLADRPKAWVRLKDLRPLLGNAPRDAVDDVLRHMDGTADVTIIPDADQKNLTAEDRAAAVRIGNEDNHMLAIGRA</sequence>
<organism evidence="1 2">
    <name type="scientific">Kibdelosporangium aridum</name>
    <dbReference type="NCBI Taxonomy" id="2030"/>
    <lineage>
        <taxon>Bacteria</taxon>
        <taxon>Bacillati</taxon>
        <taxon>Actinomycetota</taxon>
        <taxon>Actinomycetes</taxon>
        <taxon>Pseudonocardiales</taxon>
        <taxon>Pseudonocardiaceae</taxon>
        <taxon>Kibdelosporangium</taxon>
    </lineage>
</organism>
<evidence type="ECO:0000313" key="2">
    <source>
        <dbReference type="Proteomes" id="UP000192674"/>
    </source>
</evidence>
<dbReference type="EMBL" id="FWXV01000003">
    <property type="protein sequence ID" value="SMD06163.1"/>
    <property type="molecule type" value="Genomic_DNA"/>
</dbReference>
<dbReference type="OrthoDB" id="3822696at2"/>
<gene>
    <name evidence="1" type="ORF">SAMN05661093_04057</name>
</gene>
<accession>A0A1Y5XM73</accession>
<protein>
    <submittedName>
        <fullName evidence="1">Uncharacterized protein</fullName>
    </submittedName>
</protein>
<name>A0A1Y5XM73_KIBAR</name>
<dbReference type="AlphaFoldDB" id="A0A1Y5XM73"/>